<comment type="caution">
    <text evidence="8">The sequence shown here is derived from an EMBL/GenBank/DDBJ whole genome shotgun (WGS) entry which is preliminary data.</text>
</comment>
<evidence type="ECO:0000313" key="9">
    <source>
        <dbReference type="Proteomes" id="UP000320813"/>
    </source>
</evidence>
<sequence length="488" mass="55100">MNERFIAASGSKKRILLIDDEKSILDSLKMMLTFEGYDVAAAESVNLAIKFLEEEDFNLIVSDVRMPGISGLDFIEFFKKARQDLSSKLLPIILMTAYSDVKTGVEAIKQGVFDYITKPFDNEEFKIIVKRALDYFKAFEELNAIKSAETIRGGIKGESKIIKNLLNEIARVSLNFNTILITGESGTGKELAARLIHEIYSKDNGTPKDVPFVPVNLAAIPENLVESELFGYVKGAFTGAETNKPGLIQYAGNGIIFLDEIGDLSLPLQIKLLRVLQEKSYRKLGSNKEEFMATKIIAATNKDLNVLVSSGKFRDDLYFRLNRVNIKMPPLREHKEDIPILASYFIKRFSKSINSISPEAVSLLMDYDYPGNVRELENITERACIYCEGGDKTGSPMEIGENCLPDYIFKKDNNKKINNDFEGEYFAKIIEIFDRLNHEKKLSLPDFIKNIEKIIVKNRIKEDNSRLDAAKSLGLSLRSLRYILSKMG</sequence>
<reference evidence="8 9" key="1">
    <citation type="submission" date="2019-01" db="EMBL/GenBank/DDBJ databases">
        <title>Insights into ecological role of a new deltaproteobacterial order Candidatus Sinidesulfobacterales (Sva0485) by metagenomics and metatranscriptomics.</title>
        <authorList>
            <person name="Tan S."/>
            <person name="Liu J."/>
            <person name="Fang Y."/>
            <person name="Hedlund B.P."/>
            <person name="Lian Z.H."/>
            <person name="Huang L.Y."/>
            <person name="Li J.T."/>
            <person name="Huang L.N."/>
            <person name="Li W.J."/>
            <person name="Jiang H.C."/>
            <person name="Dong H.L."/>
            <person name="Shu W.S."/>
        </authorList>
    </citation>
    <scope>NUCLEOTIDE SEQUENCE [LARGE SCALE GENOMIC DNA]</scope>
    <source>
        <strain evidence="8">AP3</strain>
    </source>
</reference>
<keyword evidence="3" id="KW-0805">Transcription regulation</keyword>
<dbReference type="InterPro" id="IPR058031">
    <property type="entry name" value="AAA_lid_NorR"/>
</dbReference>
<dbReference type="PANTHER" id="PTHR32071:SF14">
    <property type="entry name" value="TRANSCRIPTIONAL REGULATORY PROTEIN RTCR"/>
    <property type="match status" value="1"/>
</dbReference>
<dbReference type="InterPro" id="IPR003593">
    <property type="entry name" value="AAA+_ATPase"/>
</dbReference>
<evidence type="ECO:0000256" key="3">
    <source>
        <dbReference type="ARBA" id="ARBA00023015"/>
    </source>
</evidence>
<dbReference type="SMART" id="SM00382">
    <property type="entry name" value="AAA"/>
    <property type="match status" value="1"/>
</dbReference>
<dbReference type="Gene3D" id="3.40.50.300">
    <property type="entry name" value="P-loop containing nucleotide triphosphate hydrolases"/>
    <property type="match status" value="1"/>
</dbReference>
<dbReference type="InterPro" id="IPR025944">
    <property type="entry name" value="Sigma_54_int_dom_CS"/>
</dbReference>
<dbReference type="Pfam" id="PF00072">
    <property type="entry name" value="Response_reg"/>
    <property type="match status" value="1"/>
</dbReference>
<proteinExistence type="predicted"/>
<dbReference type="InterPro" id="IPR027417">
    <property type="entry name" value="P-loop_NTPase"/>
</dbReference>
<evidence type="ECO:0000256" key="5">
    <source>
        <dbReference type="PROSITE-ProRule" id="PRU00169"/>
    </source>
</evidence>
<dbReference type="EMBL" id="SGBD01000005">
    <property type="protein sequence ID" value="RZD13949.1"/>
    <property type="molecule type" value="Genomic_DNA"/>
</dbReference>
<gene>
    <name evidence="8" type="ORF">EVJ47_08445</name>
</gene>
<dbReference type="GO" id="GO:0000160">
    <property type="term" value="P:phosphorelay signal transduction system"/>
    <property type="evidence" value="ECO:0007669"/>
    <property type="project" value="InterPro"/>
</dbReference>
<dbReference type="InterPro" id="IPR001789">
    <property type="entry name" value="Sig_transdc_resp-reg_receiver"/>
</dbReference>
<dbReference type="PROSITE" id="PS50110">
    <property type="entry name" value="RESPONSE_REGULATORY"/>
    <property type="match status" value="1"/>
</dbReference>
<feature type="domain" description="Sigma-54 factor interaction" evidence="6">
    <location>
        <begin position="155"/>
        <end position="385"/>
    </location>
</feature>
<dbReference type="AlphaFoldDB" id="A0A519B9H9"/>
<dbReference type="Gene3D" id="1.10.8.60">
    <property type="match status" value="1"/>
</dbReference>
<keyword evidence="1" id="KW-0547">Nucleotide-binding</keyword>
<keyword evidence="4" id="KW-0804">Transcription</keyword>
<dbReference type="Pfam" id="PF00158">
    <property type="entry name" value="Sigma54_activat"/>
    <property type="match status" value="1"/>
</dbReference>
<evidence type="ECO:0000256" key="1">
    <source>
        <dbReference type="ARBA" id="ARBA00022741"/>
    </source>
</evidence>
<keyword evidence="2" id="KW-0067">ATP-binding</keyword>
<dbReference type="Proteomes" id="UP000320813">
    <property type="component" value="Unassembled WGS sequence"/>
</dbReference>
<name>A0A519B9H9_9DELT</name>
<dbReference type="FunFam" id="3.40.50.300:FF:000006">
    <property type="entry name" value="DNA-binding transcriptional regulator NtrC"/>
    <property type="match status" value="1"/>
</dbReference>
<dbReference type="SUPFAM" id="SSF52540">
    <property type="entry name" value="P-loop containing nucleoside triphosphate hydrolases"/>
    <property type="match status" value="1"/>
</dbReference>
<evidence type="ECO:0000313" key="8">
    <source>
        <dbReference type="EMBL" id="RZD13949.1"/>
    </source>
</evidence>
<evidence type="ECO:0000256" key="2">
    <source>
        <dbReference type="ARBA" id="ARBA00022840"/>
    </source>
</evidence>
<protein>
    <submittedName>
        <fullName evidence="8">Sigma-54-dependent Fis family transcriptional regulator</fullName>
    </submittedName>
</protein>
<dbReference type="GO" id="GO:0005524">
    <property type="term" value="F:ATP binding"/>
    <property type="evidence" value="ECO:0007669"/>
    <property type="project" value="UniProtKB-KW"/>
</dbReference>
<dbReference type="Pfam" id="PF25601">
    <property type="entry name" value="AAA_lid_14"/>
    <property type="match status" value="1"/>
</dbReference>
<dbReference type="InterPro" id="IPR002078">
    <property type="entry name" value="Sigma_54_int"/>
</dbReference>
<dbReference type="SMART" id="SM00448">
    <property type="entry name" value="REC"/>
    <property type="match status" value="1"/>
</dbReference>
<evidence type="ECO:0000259" key="6">
    <source>
        <dbReference type="PROSITE" id="PS50045"/>
    </source>
</evidence>
<evidence type="ECO:0000259" key="7">
    <source>
        <dbReference type="PROSITE" id="PS50110"/>
    </source>
</evidence>
<dbReference type="SUPFAM" id="SSF52172">
    <property type="entry name" value="CheY-like"/>
    <property type="match status" value="1"/>
</dbReference>
<keyword evidence="5" id="KW-0597">Phosphoprotein</keyword>
<dbReference type="CDD" id="cd00009">
    <property type="entry name" value="AAA"/>
    <property type="match status" value="1"/>
</dbReference>
<dbReference type="InterPro" id="IPR011006">
    <property type="entry name" value="CheY-like_superfamily"/>
</dbReference>
<feature type="domain" description="Response regulatory" evidence="7">
    <location>
        <begin position="14"/>
        <end position="133"/>
    </location>
</feature>
<dbReference type="PANTHER" id="PTHR32071">
    <property type="entry name" value="TRANSCRIPTIONAL REGULATORY PROTEIN"/>
    <property type="match status" value="1"/>
</dbReference>
<feature type="modified residue" description="4-aspartylphosphate" evidence="5">
    <location>
        <position position="63"/>
    </location>
</feature>
<dbReference type="Gene3D" id="3.40.50.2300">
    <property type="match status" value="1"/>
</dbReference>
<evidence type="ECO:0000256" key="4">
    <source>
        <dbReference type="ARBA" id="ARBA00023163"/>
    </source>
</evidence>
<dbReference type="PROSITE" id="PS00688">
    <property type="entry name" value="SIGMA54_INTERACT_3"/>
    <property type="match status" value="1"/>
</dbReference>
<dbReference type="GO" id="GO:0006355">
    <property type="term" value="P:regulation of DNA-templated transcription"/>
    <property type="evidence" value="ECO:0007669"/>
    <property type="project" value="InterPro"/>
</dbReference>
<dbReference type="PROSITE" id="PS50045">
    <property type="entry name" value="SIGMA54_INTERACT_4"/>
    <property type="match status" value="1"/>
</dbReference>
<accession>A0A519B9H9</accession>
<organism evidence="8 9">
    <name type="scientific">Candidatus Acidulodesulfobacterium ferriphilum</name>
    <dbReference type="NCBI Taxonomy" id="2597223"/>
    <lineage>
        <taxon>Bacteria</taxon>
        <taxon>Deltaproteobacteria</taxon>
        <taxon>Candidatus Acidulodesulfobacterales</taxon>
        <taxon>Candidatus Acidulodesulfobacterium</taxon>
    </lineage>
</organism>